<organism evidence="1 2">
    <name type="scientific">Laspinema palackyanum D2a</name>
    <dbReference type="NCBI Taxonomy" id="2953684"/>
    <lineage>
        <taxon>Bacteria</taxon>
        <taxon>Bacillati</taxon>
        <taxon>Cyanobacteriota</taxon>
        <taxon>Cyanophyceae</taxon>
        <taxon>Oscillatoriophycideae</taxon>
        <taxon>Oscillatoriales</taxon>
        <taxon>Laspinemataceae</taxon>
        <taxon>Laspinema</taxon>
        <taxon>Laspinema palackyanum</taxon>
    </lineage>
</organism>
<accession>A0ABT2MNZ6</accession>
<dbReference type="Proteomes" id="UP001525890">
    <property type="component" value="Unassembled WGS sequence"/>
</dbReference>
<protein>
    <submittedName>
        <fullName evidence="1">Uncharacterized protein</fullName>
    </submittedName>
</protein>
<dbReference type="RefSeq" id="WP_368006108.1">
    <property type="nucleotide sequence ID" value="NZ_JAMXFF010000010.1"/>
</dbReference>
<sequence>MSGLRWSLWIRLDGADEAIATLSRESRHFRARLYFPARTEKRYNIAVDTRER</sequence>
<proteinExistence type="predicted"/>
<dbReference type="EMBL" id="JAMXFF010000010">
    <property type="protein sequence ID" value="MCT7966464.1"/>
    <property type="molecule type" value="Genomic_DNA"/>
</dbReference>
<comment type="caution">
    <text evidence="1">The sequence shown here is derived from an EMBL/GenBank/DDBJ whole genome shotgun (WGS) entry which is preliminary data.</text>
</comment>
<name>A0ABT2MNZ6_9CYAN</name>
<keyword evidence="2" id="KW-1185">Reference proteome</keyword>
<evidence type="ECO:0000313" key="1">
    <source>
        <dbReference type="EMBL" id="MCT7966464.1"/>
    </source>
</evidence>
<evidence type="ECO:0000313" key="2">
    <source>
        <dbReference type="Proteomes" id="UP001525890"/>
    </source>
</evidence>
<gene>
    <name evidence="1" type="ORF">NG799_08980</name>
</gene>
<reference evidence="1 2" key="1">
    <citation type="journal article" date="2022" name="Front. Microbiol.">
        <title>High genomic differentiation and limited gene flow indicate recent cryptic speciation within the genus Laspinema (cyanobacteria).</title>
        <authorList>
            <person name="Stanojkovic A."/>
            <person name="Skoupy S."/>
            <person name="Skaloud P."/>
            <person name="Dvorak P."/>
        </authorList>
    </citation>
    <scope>NUCLEOTIDE SEQUENCE [LARGE SCALE GENOMIC DNA]</scope>
    <source>
        <strain evidence="1 2">D2a</strain>
    </source>
</reference>